<dbReference type="RefSeq" id="WP_197115614.1">
    <property type="nucleotide sequence ID" value="NZ_JACBXQ010000004.1"/>
</dbReference>
<dbReference type="SUPFAM" id="SSF46785">
    <property type="entry name" value="Winged helix' DNA-binding domain"/>
    <property type="match status" value="1"/>
</dbReference>
<keyword evidence="2" id="KW-0805">Transcription regulation</keyword>
<evidence type="ECO:0000259" key="5">
    <source>
        <dbReference type="PROSITE" id="PS50931"/>
    </source>
</evidence>
<evidence type="ECO:0000256" key="2">
    <source>
        <dbReference type="ARBA" id="ARBA00023015"/>
    </source>
</evidence>
<dbReference type="InterPro" id="IPR036390">
    <property type="entry name" value="WH_DNA-bd_sf"/>
</dbReference>
<evidence type="ECO:0000256" key="1">
    <source>
        <dbReference type="ARBA" id="ARBA00009437"/>
    </source>
</evidence>
<dbReference type="Pfam" id="PF03466">
    <property type="entry name" value="LysR_substrate"/>
    <property type="match status" value="1"/>
</dbReference>
<organism evidence="6 7">
    <name type="scientific">Facklamia lactis</name>
    <dbReference type="NCBI Taxonomy" id="2749967"/>
    <lineage>
        <taxon>Bacteria</taxon>
        <taxon>Bacillati</taxon>
        <taxon>Bacillota</taxon>
        <taxon>Bacilli</taxon>
        <taxon>Lactobacillales</taxon>
        <taxon>Aerococcaceae</taxon>
        <taxon>Facklamia</taxon>
    </lineage>
</organism>
<feature type="domain" description="HTH lysR-type" evidence="5">
    <location>
        <begin position="7"/>
        <end position="58"/>
    </location>
</feature>
<keyword evidence="7" id="KW-1185">Reference proteome</keyword>
<sequence>MLDFRTETFLTLCKEMNFTRTSQKLNLTQPAVSQHIKYLEEEYQCQLFIRHQHKLKLTEAGKMLLASLETMKSDHSFLKKRMQASISQQEEINFGVTMTIGEYSLLPAISQFIYHHPNINFNIRYANTETLLSLLKEGSIQFAIVEGHIHSDHYHTQIIKSENFIAVASQHYPFKQPIHQLADLKKERLIIREPGSGTLAIFEQLLNMQNLSLEDFPNLIQIENMHAIVESVRQSCGITFLYQSAVSKDLEDGSLIKLNLNNIQIRHPFSLIWNKNSIFNEKYQNIFNELNSYLN</sequence>
<dbReference type="SUPFAM" id="SSF53850">
    <property type="entry name" value="Periplasmic binding protein-like II"/>
    <property type="match status" value="1"/>
</dbReference>
<gene>
    <name evidence="6" type="ORF">HZY91_07265</name>
</gene>
<evidence type="ECO:0000256" key="4">
    <source>
        <dbReference type="ARBA" id="ARBA00023163"/>
    </source>
</evidence>
<evidence type="ECO:0000313" key="7">
    <source>
        <dbReference type="Proteomes" id="UP000721415"/>
    </source>
</evidence>
<dbReference type="Gene3D" id="3.40.190.10">
    <property type="entry name" value="Periplasmic binding protein-like II"/>
    <property type="match status" value="2"/>
</dbReference>
<dbReference type="PROSITE" id="PS50931">
    <property type="entry name" value="HTH_LYSR"/>
    <property type="match status" value="1"/>
</dbReference>
<dbReference type="InterPro" id="IPR000847">
    <property type="entry name" value="LysR_HTH_N"/>
</dbReference>
<dbReference type="PRINTS" id="PR00039">
    <property type="entry name" value="HTHLYSR"/>
</dbReference>
<dbReference type="Proteomes" id="UP000721415">
    <property type="component" value="Unassembled WGS sequence"/>
</dbReference>
<evidence type="ECO:0000256" key="3">
    <source>
        <dbReference type="ARBA" id="ARBA00023125"/>
    </source>
</evidence>
<dbReference type="PANTHER" id="PTHR30126">
    <property type="entry name" value="HTH-TYPE TRANSCRIPTIONAL REGULATOR"/>
    <property type="match status" value="1"/>
</dbReference>
<comment type="similarity">
    <text evidence="1">Belongs to the LysR transcriptional regulatory family.</text>
</comment>
<accession>A0ABS0LRI4</accession>
<dbReference type="Gene3D" id="1.10.10.10">
    <property type="entry name" value="Winged helix-like DNA-binding domain superfamily/Winged helix DNA-binding domain"/>
    <property type="match status" value="1"/>
</dbReference>
<keyword evidence="3" id="KW-0238">DNA-binding</keyword>
<dbReference type="InterPro" id="IPR005119">
    <property type="entry name" value="LysR_subst-bd"/>
</dbReference>
<dbReference type="Pfam" id="PF00126">
    <property type="entry name" value="HTH_1"/>
    <property type="match status" value="1"/>
</dbReference>
<evidence type="ECO:0000313" key="6">
    <source>
        <dbReference type="EMBL" id="MBG9986693.1"/>
    </source>
</evidence>
<dbReference type="PANTHER" id="PTHR30126:SF40">
    <property type="entry name" value="HTH-TYPE TRANSCRIPTIONAL REGULATOR GLTR"/>
    <property type="match status" value="1"/>
</dbReference>
<comment type="caution">
    <text evidence="6">The sequence shown here is derived from an EMBL/GenBank/DDBJ whole genome shotgun (WGS) entry which is preliminary data.</text>
</comment>
<dbReference type="EMBL" id="JACBXQ010000004">
    <property type="protein sequence ID" value="MBG9986693.1"/>
    <property type="molecule type" value="Genomic_DNA"/>
</dbReference>
<name>A0ABS0LRI4_9LACT</name>
<proteinExistence type="inferred from homology"/>
<reference evidence="6 7" key="1">
    <citation type="submission" date="2020-07" db="EMBL/GenBank/DDBJ databases">
        <title>Facklamia lactis sp. nov., isolated from raw milk.</title>
        <authorList>
            <person name="Doll E.V."/>
            <person name="Huptas C."/>
            <person name="Staib L."/>
            <person name="Wenning M."/>
            <person name="Scherer S."/>
        </authorList>
    </citation>
    <scope>NUCLEOTIDE SEQUENCE [LARGE SCALE GENOMIC DNA]</scope>
    <source>
        <strain evidence="6 7">DSM 111018</strain>
    </source>
</reference>
<keyword evidence="4" id="KW-0804">Transcription</keyword>
<protein>
    <submittedName>
        <fullName evidence="6">LysR family transcriptional regulator</fullName>
    </submittedName>
</protein>
<dbReference type="InterPro" id="IPR036388">
    <property type="entry name" value="WH-like_DNA-bd_sf"/>
</dbReference>